<dbReference type="Proteomes" id="UP000011713">
    <property type="component" value="Unassembled WGS sequence"/>
</dbReference>
<evidence type="ECO:0000313" key="4">
    <source>
        <dbReference type="Proteomes" id="UP000011713"/>
    </source>
</evidence>
<reference evidence="4" key="1">
    <citation type="journal article" date="2010" name="Science">
        <title>Signatures of adaptation to obligate biotrophy in the Hyaloperonospora arabidopsidis genome.</title>
        <authorList>
            <person name="Baxter L."/>
            <person name="Tripathy S."/>
            <person name="Ishaque N."/>
            <person name="Boot N."/>
            <person name="Cabral A."/>
            <person name="Kemen E."/>
            <person name="Thines M."/>
            <person name="Ah-Fong A."/>
            <person name="Anderson R."/>
            <person name="Badejoko W."/>
            <person name="Bittner-Eddy P."/>
            <person name="Boore J.L."/>
            <person name="Chibucos M.C."/>
            <person name="Coates M."/>
            <person name="Dehal P."/>
            <person name="Delehaunty K."/>
            <person name="Dong S."/>
            <person name="Downton P."/>
            <person name="Dumas B."/>
            <person name="Fabro G."/>
            <person name="Fronick C."/>
            <person name="Fuerstenberg S.I."/>
            <person name="Fulton L."/>
            <person name="Gaulin E."/>
            <person name="Govers F."/>
            <person name="Hughes L."/>
            <person name="Humphray S."/>
            <person name="Jiang R.H."/>
            <person name="Judelson H."/>
            <person name="Kamoun S."/>
            <person name="Kyung K."/>
            <person name="Meijer H."/>
            <person name="Minx P."/>
            <person name="Morris P."/>
            <person name="Nelson J."/>
            <person name="Phuntumart V."/>
            <person name="Qutob D."/>
            <person name="Rehmany A."/>
            <person name="Rougon-Cardoso A."/>
            <person name="Ryden P."/>
            <person name="Torto-Alalibo T."/>
            <person name="Studholme D."/>
            <person name="Wang Y."/>
            <person name="Win J."/>
            <person name="Wood J."/>
            <person name="Clifton S.W."/>
            <person name="Rogers J."/>
            <person name="Van den Ackerveken G."/>
            <person name="Jones J.D."/>
            <person name="McDowell J.M."/>
            <person name="Beynon J."/>
            <person name="Tyler B.M."/>
        </authorList>
    </citation>
    <scope>NUCLEOTIDE SEQUENCE [LARGE SCALE GENOMIC DNA]</scope>
    <source>
        <strain evidence="4">Emoy2</strain>
    </source>
</reference>
<dbReference type="EnsemblProtists" id="HpaT800712">
    <property type="protein sequence ID" value="HpaP800712"/>
    <property type="gene ID" value="HpaG800712"/>
</dbReference>
<feature type="domain" description="Retrotransposon gag" evidence="2">
    <location>
        <begin position="156"/>
        <end position="247"/>
    </location>
</feature>
<dbReference type="OMA" id="QHATIAN"/>
<dbReference type="InterPro" id="IPR005162">
    <property type="entry name" value="Retrotrans_gag_dom"/>
</dbReference>
<dbReference type="STRING" id="559515.M4B364"/>
<dbReference type="AlphaFoldDB" id="M4B364"/>
<feature type="compositionally biased region" description="Basic and acidic residues" evidence="1">
    <location>
        <begin position="351"/>
        <end position="361"/>
    </location>
</feature>
<evidence type="ECO:0000313" key="3">
    <source>
        <dbReference type="EnsemblProtists" id="HpaP800712"/>
    </source>
</evidence>
<dbReference type="HOGENOM" id="CLU_000384_7_0_1"/>
<feature type="region of interest" description="Disordered" evidence="1">
    <location>
        <begin position="344"/>
        <end position="380"/>
    </location>
</feature>
<keyword evidence="4" id="KW-1185">Reference proteome</keyword>
<dbReference type="VEuPathDB" id="FungiDB:HpaG800712"/>
<evidence type="ECO:0000259" key="2">
    <source>
        <dbReference type="Pfam" id="PF03732"/>
    </source>
</evidence>
<dbReference type="EMBL" id="JH598094">
    <property type="status" value="NOT_ANNOTATED_CDS"/>
    <property type="molecule type" value="Genomic_DNA"/>
</dbReference>
<dbReference type="eggNOG" id="KOG0017">
    <property type="taxonomic scope" value="Eukaryota"/>
</dbReference>
<reference evidence="3" key="2">
    <citation type="submission" date="2015-06" db="UniProtKB">
        <authorList>
            <consortium name="EnsemblProtists"/>
        </authorList>
    </citation>
    <scope>IDENTIFICATION</scope>
    <source>
        <strain evidence="3">Emoy2</strain>
    </source>
</reference>
<sequence>MNMLVDEAEDFHPTHESYSHLSRIEWDAVEGFSSTIGQEAVGALLSALGPDGQHATIANFIQNEIDAERGKVALLHQQGSQQTELLRKQSAQQFELLRQQQAAATGSTRSRRPESLKIDISKYKAAEEDSLLRWFIELNDAIRARHIVDEQMQVAFAQSNLAGRAKTWALDLKLHDPFVFGSLEVFKSLIRQTFEPPRAEFRARSELTQGKRDVHSYIQYIRHLTSCITSNPPNEQTLITFFMQGLTDGPARTYLYRLEFDTLEEAIRVAEQEDFSVKQAHVSSNSYRPARRQESGCPEPMDLCYAENESSHVTNYKKLQTRNRCQKPGHYAYECSAPIAVLRTAGNSNRQADKKGPRRGSDTVAKTQQRNGKPRYGQDE</sequence>
<organism evidence="3 4">
    <name type="scientific">Hyaloperonospora arabidopsidis (strain Emoy2)</name>
    <name type="common">Downy mildew agent</name>
    <name type="synonym">Peronospora arabidopsidis</name>
    <dbReference type="NCBI Taxonomy" id="559515"/>
    <lineage>
        <taxon>Eukaryota</taxon>
        <taxon>Sar</taxon>
        <taxon>Stramenopiles</taxon>
        <taxon>Oomycota</taxon>
        <taxon>Peronosporomycetes</taxon>
        <taxon>Peronosporales</taxon>
        <taxon>Peronosporaceae</taxon>
        <taxon>Hyaloperonospora</taxon>
    </lineage>
</organism>
<proteinExistence type="predicted"/>
<dbReference type="InParanoid" id="M4B364"/>
<accession>M4B364</accession>
<name>M4B364_HYAAE</name>
<protein>
    <recommendedName>
        <fullName evidence="2">Retrotransposon gag domain-containing protein</fullName>
    </recommendedName>
</protein>
<evidence type="ECO:0000256" key="1">
    <source>
        <dbReference type="SAM" id="MobiDB-lite"/>
    </source>
</evidence>
<dbReference type="Pfam" id="PF03732">
    <property type="entry name" value="Retrotrans_gag"/>
    <property type="match status" value="1"/>
</dbReference>